<protein>
    <submittedName>
        <fullName evidence="2">Uncharacterized protein</fullName>
    </submittedName>
</protein>
<evidence type="ECO:0000256" key="1">
    <source>
        <dbReference type="SAM" id="MobiDB-lite"/>
    </source>
</evidence>
<reference evidence="2" key="1">
    <citation type="journal article" date="2015" name="Genome Announc.">
        <title>Complete Genome Sequence of the Linear Plasmid pJD12 Hosted by Micrococcus sp. D12, Isolated from a High-Altitude Volcanic Lake in Argentina.</title>
        <authorList>
            <person name="Dib J.R."/>
            <person name="Angelov A."/>
            <person name="Liebl W."/>
            <person name="Dobber J."/>
            <person name="Voget S."/>
            <person name="Schuldes J."/>
            <person name="Gorriti M."/>
            <person name="Farias M.E."/>
            <person name="Meinhardt F."/>
            <person name="Daniel R."/>
        </authorList>
    </citation>
    <scope>NUCLEOTIDE SEQUENCE</scope>
    <source>
        <strain evidence="2">MG-2010-D12</strain>
        <plasmid evidence="2">pJD12</plasmid>
    </source>
</reference>
<feature type="compositionally biased region" description="Gly residues" evidence="1">
    <location>
        <begin position="195"/>
        <end position="208"/>
    </location>
</feature>
<proteinExistence type="predicted"/>
<sequence>MPTAISGERVWRAGTCRGGPLPAPRARAAGRRGCWSWASGACPRHAAGSGSDAWGLVARGVAGARPRRACSGWRAGRGRVAEGRCRPRQLELPAAAAAGAAGPGHLPDTVRSGALTASSRERVGPPTAGSSARGEGAETAARQGPAVGAMSGPATGGGRVVEGQPAAGAALRARGAAETAAAAAGGRPRPHRAGGATGGVGARGPGGQRRGRRSATTPPIGRGNQAVAGASAVPRVLARSTAEPSRTLADSGDCISGTARNRRPTPSYSASIVGS</sequence>
<evidence type="ECO:0000313" key="2">
    <source>
        <dbReference type="EMBL" id="AKF15855.1"/>
    </source>
</evidence>
<dbReference type="AlphaFoldDB" id="A0A0F6WFM3"/>
<dbReference type="EMBL" id="KR152226">
    <property type="protein sequence ID" value="AKF15855.1"/>
    <property type="molecule type" value="Genomic_DNA"/>
</dbReference>
<feature type="region of interest" description="Disordered" evidence="1">
    <location>
        <begin position="179"/>
        <end position="275"/>
    </location>
</feature>
<organism evidence="2">
    <name type="scientific">Micrococcus sp. MG-2010-D12</name>
    <dbReference type="NCBI Taxonomy" id="936902"/>
    <lineage>
        <taxon>Bacteria</taxon>
        <taxon>Bacillati</taxon>
        <taxon>Actinomycetota</taxon>
        <taxon>Actinomycetes</taxon>
        <taxon>Micrococcales</taxon>
        <taxon>Micrococcaceae</taxon>
        <taxon>Micrococcus</taxon>
    </lineage>
</organism>
<accession>A0A0F6WFM3</accession>
<name>A0A0F6WFM3_9MICC</name>
<gene>
    <name evidence="2" type="ORF">pJD12_790</name>
</gene>
<feature type="region of interest" description="Disordered" evidence="1">
    <location>
        <begin position="96"/>
        <end position="166"/>
    </location>
</feature>
<geneLocation type="plasmid" evidence="2">
    <name>pJD12</name>
</geneLocation>
<feature type="compositionally biased region" description="Polar residues" evidence="1">
    <location>
        <begin position="264"/>
        <end position="275"/>
    </location>
</feature>
<keyword evidence="2" id="KW-0614">Plasmid</keyword>